<dbReference type="AlphaFoldDB" id="A0A914M2Y1"/>
<dbReference type="PROSITE" id="PS50041">
    <property type="entry name" value="C_TYPE_LECTIN_2"/>
    <property type="match status" value="1"/>
</dbReference>
<dbReference type="InterPro" id="IPR018378">
    <property type="entry name" value="C-type_lectin_CS"/>
</dbReference>
<feature type="domain" description="C-type lectin" evidence="4">
    <location>
        <begin position="51"/>
        <end position="217"/>
    </location>
</feature>
<feature type="signal peptide" evidence="3">
    <location>
        <begin position="1"/>
        <end position="29"/>
    </location>
</feature>
<protein>
    <submittedName>
        <fullName evidence="6">C-type lectin domain-containing protein</fullName>
    </submittedName>
</protein>
<dbReference type="CDD" id="cd00037">
    <property type="entry name" value="CLECT"/>
    <property type="match status" value="1"/>
</dbReference>
<dbReference type="WBParaSite" id="Minc3s01217g21797">
    <property type="protein sequence ID" value="Minc3s01217g21797"/>
    <property type="gene ID" value="Minc3s01217g21797"/>
</dbReference>
<evidence type="ECO:0000256" key="1">
    <source>
        <dbReference type="ARBA" id="ARBA00023157"/>
    </source>
</evidence>
<dbReference type="InterPro" id="IPR001304">
    <property type="entry name" value="C-type_lectin-like"/>
</dbReference>
<dbReference type="InterPro" id="IPR016187">
    <property type="entry name" value="CTDL_fold"/>
</dbReference>
<feature type="chain" id="PRO_5036722113" evidence="3">
    <location>
        <begin position="30"/>
        <end position="515"/>
    </location>
</feature>
<dbReference type="Proteomes" id="UP000887563">
    <property type="component" value="Unplaced"/>
</dbReference>
<evidence type="ECO:0000313" key="5">
    <source>
        <dbReference type="Proteomes" id="UP000887563"/>
    </source>
</evidence>
<evidence type="ECO:0000256" key="2">
    <source>
        <dbReference type="SAM" id="MobiDB-lite"/>
    </source>
</evidence>
<dbReference type="InterPro" id="IPR016186">
    <property type="entry name" value="C-type_lectin-like/link_sf"/>
</dbReference>
<organism evidence="5 6">
    <name type="scientific">Meloidogyne incognita</name>
    <name type="common">Southern root-knot nematode worm</name>
    <name type="synonym">Oxyuris incognita</name>
    <dbReference type="NCBI Taxonomy" id="6306"/>
    <lineage>
        <taxon>Eukaryota</taxon>
        <taxon>Metazoa</taxon>
        <taxon>Ecdysozoa</taxon>
        <taxon>Nematoda</taxon>
        <taxon>Chromadorea</taxon>
        <taxon>Rhabditida</taxon>
        <taxon>Tylenchina</taxon>
        <taxon>Tylenchomorpha</taxon>
        <taxon>Tylenchoidea</taxon>
        <taxon>Meloidogynidae</taxon>
        <taxon>Meloidogyninae</taxon>
        <taxon>Meloidogyne</taxon>
        <taxon>Meloidogyne incognita group</taxon>
    </lineage>
</organism>
<name>A0A914M2Y1_MELIC</name>
<sequence>MIAYSSAKLCSLLFSVAMIASYGLLPTNAQATCPSDWISRVDPNDGITYGYKVITRDWLNYYEAQGYCVRAGGQVASIHSAAENAFIANISAAQLKQCQTNDSVCATRIAHTSAGWAFLDSLMRSFWFGMNRVQYQPSYNNTLDCSYPDGTPCDYGRFDGVANANTNSPPWSPACPSGSNSSNGAGDLEYCTMFFNATTTLVWNDMSCYQKLGGVVCKMNCSATKTTQTCSSPSVVTTNVAVTTKAAVVTSSSGSAGGSTAKSLTTKSSGTSNGSSCSCNGGSCGGGGYKCGSDDWQWKINKKNGKSYAYKAFNYTGCYWQGLAICKKYKAVPCSIQSSDDNDFIVKTVCSSLLSSSSSNSSRKRRATSDTCIYTGIHRQVTNPSSGGVSCTCSDGSSCDYGNDDAHGDTTTTSFTSTTSRATTLKTSTTQKAATTTTQKSTTKLATSTFISTSTAGPSNPWAPGCPANSTTGQRDNGGYGSRNCIGINGDGKWVDQSCDRPATAIICMKECDQP</sequence>
<evidence type="ECO:0000313" key="6">
    <source>
        <dbReference type="WBParaSite" id="Minc3s01217g21797"/>
    </source>
</evidence>
<dbReference type="SMART" id="SM00034">
    <property type="entry name" value="CLECT"/>
    <property type="match status" value="2"/>
</dbReference>
<accession>A0A914M2Y1</accession>
<keyword evidence="1" id="KW-1015">Disulfide bond</keyword>
<dbReference type="Gene3D" id="3.10.100.10">
    <property type="entry name" value="Mannose-Binding Protein A, subunit A"/>
    <property type="match status" value="2"/>
</dbReference>
<dbReference type="SUPFAM" id="SSF56436">
    <property type="entry name" value="C-type lectin-like"/>
    <property type="match status" value="2"/>
</dbReference>
<evidence type="ECO:0000256" key="3">
    <source>
        <dbReference type="SAM" id="SignalP"/>
    </source>
</evidence>
<dbReference type="PROSITE" id="PS00615">
    <property type="entry name" value="C_TYPE_LECTIN_1"/>
    <property type="match status" value="2"/>
</dbReference>
<reference evidence="6" key="1">
    <citation type="submission" date="2022-11" db="UniProtKB">
        <authorList>
            <consortium name="WormBaseParasite"/>
        </authorList>
    </citation>
    <scope>IDENTIFICATION</scope>
</reference>
<feature type="region of interest" description="Disordered" evidence="2">
    <location>
        <begin position="251"/>
        <end position="277"/>
    </location>
</feature>
<keyword evidence="3" id="KW-0732">Signal</keyword>
<keyword evidence="5" id="KW-1185">Reference proteome</keyword>
<evidence type="ECO:0000259" key="4">
    <source>
        <dbReference type="PROSITE" id="PS50041"/>
    </source>
</evidence>
<proteinExistence type="predicted"/>
<feature type="region of interest" description="Disordered" evidence="2">
    <location>
        <begin position="452"/>
        <end position="479"/>
    </location>
</feature>